<keyword evidence="2" id="KW-1185">Reference proteome</keyword>
<reference evidence="1 2" key="1">
    <citation type="submission" date="2015-02" db="EMBL/GenBank/DDBJ databases">
        <title>Draft genome sequences of ten Microbacterium spp. with emphasis on heavy metal contaminated environments.</title>
        <authorList>
            <person name="Corretto E."/>
        </authorList>
    </citation>
    <scope>NUCLEOTIDE SEQUENCE [LARGE SCALE GENOMIC DNA]</scope>
    <source>
        <strain evidence="1 2">DSM 23848</strain>
    </source>
</reference>
<dbReference type="OrthoDB" id="1438441at2"/>
<accession>A0A0F0KG86</accession>
<dbReference type="Proteomes" id="UP000033448">
    <property type="component" value="Unassembled WGS sequence"/>
</dbReference>
<name>A0A0F0KG86_9MICO</name>
<dbReference type="EMBL" id="JYIT01000083">
    <property type="protein sequence ID" value="KJL19907.1"/>
    <property type="molecule type" value="Genomic_DNA"/>
</dbReference>
<organism evidence="1 2">
    <name type="scientific">Microbacterium azadirachtae</name>
    <dbReference type="NCBI Taxonomy" id="582680"/>
    <lineage>
        <taxon>Bacteria</taxon>
        <taxon>Bacillati</taxon>
        <taxon>Actinomycetota</taxon>
        <taxon>Actinomycetes</taxon>
        <taxon>Micrococcales</taxon>
        <taxon>Microbacteriaceae</taxon>
        <taxon>Microbacterium</taxon>
    </lineage>
</organism>
<dbReference type="AlphaFoldDB" id="A0A0F0KG86"/>
<gene>
    <name evidence="1" type="ORF">RL72_02953</name>
</gene>
<proteinExistence type="predicted"/>
<evidence type="ECO:0000313" key="1">
    <source>
        <dbReference type="EMBL" id="KJL19907.1"/>
    </source>
</evidence>
<dbReference type="PATRIC" id="fig|582680.7.peg.3010"/>
<evidence type="ECO:0008006" key="3">
    <source>
        <dbReference type="Google" id="ProtNLM"/>
    </source>
</evidence>
<evidence type="ECO:0000313" key="2">
    <source>
        <dbReference type="Proteomes" id="UP000033448"/>
    </source>
</evidence>
<protein>
    <recommendedName>
        <fullName evidence="3">4-oxalocrotonate tautomerase</fullName>
    </recommendedName>
</protein>
<sequence length="143" mass="15328">MPMIDLYATEGTFADPQTLGRRLAEIVMQVEQVPDIPMFRKNTAAFVHELPAGAIRNVDGDSDHVRVQVLTNAGALDRDKQLAVVARLTDAVAEAAGDPSLAERTWVLLTEAVEGGWGLWGTAHTNADLVQAARAEIAKLQGA</sequence>
<dbReference type="InterPro" id="IPR014347">
    <property type="entry name" value="Tautomerase/MIF_sf"/>
</dbReference>
<comment type="caution">
    <text evidence="1">The sequence shown here is derived from an EMBL/GenBank/DDBJ whole genome shotgun (WGS) entry which is preliminary data.</text>
</comment>
<dbReference type="RefSeq" id="WP_045251592.1">
    <property type="nucleotide sequence ID" value="NZ_CP099706.1"/>
</dbReference>
<dbReference type="Gene3D" id="3.30.429.10">
    <property type="entry name" value="Macrophage Migration Inhibitory Factor"/>
    <property type="match status" value="1"/>
</dbReference>